<accession>A0A7J3Y0I5</accession>
<sequence length="226" mass="26551">MNSGIIILALDYDGVLVDSYRGVADFYTRDLRELMGVSKEEADFLLYLEYLSEGIGLMREDWWFKYIPGLTEEKFDELISRYWERRIEKTMVLPGVVEALKLARNKNMLIAHVGYRDDIYGLKRERLEYDGLAGFFDEIIVVGEDAPTRHDAIQLLIEKYRPTRIVYVDDKAQNLYVMSKRLPPSVELFKISFSSFWDFPWKTPAGLFMEFRNLSEVVRFILGDIR</sequence>
<comment type="caution">
    <text evidence="1">The sequence shown here is derived from an EMBL/GenBank/DDBJ whole genome shotgun (WGS) entry which is preliminary data.</text>
</comment>
<dbReference type="InterPro" id="IPR023198">
    <property type="entry name" value="PGP-like_dom2"/>
</dbReference>
<organism evidence="1">
    <name type="scientific">Thermogladius calderae</name>
    <dbReference type="NCBI Taxonomy" id="1200300"/>
    <lineage>
        <taxon>Archaea</taxon>
        <taxon>Thermoproteota</taxon>
        <taxon>Thermoprotei</taxon>
        <taxon>Desulfurococcales</taxon>
        <taxon>Desulfurococcaceae</taxon>
        <taxon>Thermogladius</taxon>
    </lineage>
</organism>
<evidence type="ECO:0000313" key="1">
    <source>
        <dbReference type="EMBL" id="HHP68518.1"/>
    </source>
</evidence>
<keyword evidence="1" id="KW-0378">Hydrolase</keyword>
<dbReference type="Gene3D" id="3.40.50.1000">
    <property type="entry name" value="HAD superfamily/HAD-like"/>
    <property type="match status" value="1"/>
</dbReference>
<proteinExistence type="predicted"/>
<gene>
    <name evidence="1" type="ORF">ENM60_07055</name>
</gene>
<dbReference type="AlphaFoldDB" id="A0A7J3Y0I5"/>
<dbReference type="InterPro" id="IPR023214">
    <property type="entry name" value="HAD_sf"/>
</dbReference>
<dbReference type="SUPFAM" id="SSF56784">
    <property type="entry name" value="HAD-like"/>
    <property type="match status" value="1"/>
</dbReference>
<dbReference type="GO" id="GO:0016787">
    <property type="term" value="F:hydrolase activity"/>
    <property type="evidence" value="ECO:0007669"/>
    <property type="project" value="UniProtKB-KW"/>
</dbReference>
<protein>
    <submittedName>
        <fullName evidence="1">HAD family hydrolase</fullName>
    </submittedName>
</protein>
<dbReference type="InterPro" id="IPR036412">
    <property type="entry name" value="HAD-like_sf"/>
</dbReference>
<dbReference type="EMBL" id="DRYK01000089">
    <property type="protein sequence ID" value="HHP68518.1"/>
    <property type="molecule type" value="Genomic_DNA"/>
</dbReference>
<dbReference type="Gene3D" id="1.10.150.240">
    <property type="entry name" value="Putative phosphatase, domain 2"/>
    <property type="match status" value="1"/>
</dbReference>
<reference evidence="1" key="1">
    <citation type="journal article" date="2020" name="mSystems">
        <title>Genome- and Community-Level Interaction Insights into Carbon Utilization and Element Cycling Functions of Hydrothermarchaeota in Hydrothermal Sediment.</title>
        <authorList>
            <person name="Zhou Z."/>
            <person name="Liu Y."/>
            <person name="Xu W."/>
            <person name="Pan J."/>
            <person name="Luo Z.H."/>
            <person name="Li M."/>
        </authorList>
    </citation>
    <scope>NUCLEOTIDE SEQUENCE [LARGE SCALE GENOMIC DNA]</scope>
    <source>
        <strain evidence="1">SpSt-110</strain>
    </source>
</reference>
<name>A0A7J3Y0I5_9CREN</name>
<dbReference type="Pfam" id="PF00702">
    <property type="entry name" value="Hydrolase"/>
    <property type="match status" value="1"/>
</dbReference>